<feature type="region of interest" description="Disordered" evidence="1">
    <location>
        <begin position="286"/>
        <end position="307"/>
    </location>
</feature>
<protein>
    <recommendedName>
        <fullName evidence="2">VWFA domain-containing protein</fullName>
    </recommendedName>
</protein>
<proteinExistence type="predicted"/>
<dbReference type="PANTHER" id="PTHR21610">
    <property type="entry name" value="VON WILLEBRAND FACTOR A DOMAIN-CONTAINING PROTEIN 8"/>
    <property type="match status" value="1"/>
</dbReference>
<organism evidence="3 4">
    <name type="scientific">Pogonophryne albipinna</name>
    <dbReference type="NCBI Taxonomy" id="1090488"/>
    <lineage>
        <taxon>Eukaryota</taxon>
        <taxon>Metazoa</taxon>
        <taxon>Chordata</taxon>
        <taxon>Craniata</taxon>
        <taxon>Vertebrata</taxon>
        <taxon>Euteleostomi</taxon>
        <taxon>Actinopterygii</taxon>
        <taxon>Neopterygii</taxon>
        <taxon>Teleostei</taxon>
        <taxon>Neoteleostei</taxon>
        <taxon>Acanthomorphata</taxon>
        <taxon>Eupercaria</taxon>
        <taxon>Perciformes</taxon>
        <taxon>Notothenioidei</taxon>
        <taxon>Pogonophryne</taxon>
    </lineage>
</organism>
<sequence length="626" mass="69272">MDELHLLIQSNKTYGDCSAICLTETWLDHSIPDQAVSLAGYTLHRADRSVELTHKSKGGGICIMVNHRWCTNSTSLSHACSPLLEHLTVKCRPTYLPREFASIIIIGVYIPPEANGNTTMSDLASHMSSVENAHPDAAIIVLGDFNHTNLSTELPNYHKQVTCPSRGNNTLDHCYTPLKEAYRASAGAPLGKSAHAMLLLISKYKQQLKSSETPIKSSKSRSTEAIEKLRGCFACTDWEVFHAAGDLHAYTDTVTSYVQFCEQLCIPTKTITIQRDSGLDVSAPKHGKIDANNDPHVGGNQWAGGTGGRDTAGLGGKGGPYRLDAGHKVHQVSQAEKDAVPEEVRKAAREMGEKAFRERLKEINMSEYDAAMYERFSSAVSRQVQSLRIVLDSLQAKGKERQWLKNQALGELDDAKIIDGLTGEKLGSPQQKPKRLRVLVDVSGSMYRFNGVDRRLERSMEAVCMVMEGLENYEHKFKYDIVGHSGDGYDIELVRADKVPKNNKERLKVLKTMHAHSQFCMSGDFTLEGTDSSIKELVKEEADEHFVVVLSDANLERYGIRPERFAQVLTSDPQVNAFAIFIGSLGDQAERLQKTLPAGRSFVAMDTKQIPQILQQIFTSTMLSSA</sequence>
<comment type="caution">
    <text evidence="3">The sequence shown here is derived from an EMBL/GenBank/DDBJ whole genome shotgun (WGS) entry which is preliminary data.</text>
</comment>
<reference evidence="3" key="1">
    <citation type="submission" date="2022-11" db="EMBL/GenBank/DDBJ databases">
        <title>Chromosome-level genome of Pogonophryne albipinna.</title>
        <authorList>
            <person name="Jo E."/>
        </authorList>
    </citation>
    <scope>NUCLEOTIDE SEQUENCE</scope>
    <source>
        <strain evidence="3">SGF0006</strain>
        <tissue evidence="3">Muscle</tissue>
    </source>
</reference>
<accession>A0AAD6A9F8</accession>
<dbReference type="InterPro" id="IPR002035">
    <property type="entry name" value="VWF_A"/>
</dbReference>
<keyword evidence="4" id="KW-1185">Reference proteome</keyword>
<evidence type="ECO:0000259" key="2">
    <source>
        <dbReference type="PROSITE" id="PS50234"/>
    </source>
</evidence>
<dbReference type="InterPro" id="IPR039891">
    <property type="entry name" value="VWA8"/>
</dbReference>
<name>A0AAD6A9F8_9TELE</name>
<gene>
    <name evidence="3" type="ORF">JOQ06_019583</name>
</gene>
<dbReference type="PANTHER" id="PTHR21610:SF9">
    <property type="entry name" value="VON WILLEBRAND FACTOR A DOMAIN-CONTAINING PROTEIN 8"/>
    <property type="match status" value="1"/>
</dbReference>
<dbReference type="SUPFAM" id="SSF53300">
    <property type="entry name" value="vWA-like"/>
    <property type="match status" value="1"/>
</dbReference>
<evidence type="ECO:0000256" key="1">
    <source>
        <dbReference type="SAM" id="MobiDB-lite"/>
    </source>
</evidence>
<dbReference type="SMART" id="SM00327">
    <property type="entry name" value="VWA"/>
    <property type="match status" value="1"/>
</dbReference>
<dbReference type="Gene3D" id="3.40.50.410">
    <property type="entry name" value="von Willebrand factor, type A domain"/>
    <property type="match status" value="1"/>
</dbReference>
<dbReference type="PROSITE" id="PS50234">
    <property type="entry name" value="VWFA"/>
    <property type="match status" value="1"/>
</dbReference>
<feature type="domain" description="VWFA" evidence="2">
    <location>
        <begin position="435"/>
        <end position="617"/>
    </location>
</feature>
<evidence type="ECO:0000313" key="4">
    <source>
        <dbReference type="Proteomes" id="UP001219934"/>
    </source>
</evidence>
<dbReference type="GO" id="GO:0005737">
    <property type="term" value="C:cytoplasm"/>
    <property type="evidence" value="ECO:0007669"/>
    <property type="project" value="TreeGrafter"/>
</dbReference>
<dbReference type="AlphaFoldDB" id="A0AAD6A9F8"/>
<dbReference type="EMBL" id="JAPTMU010000178">
    <property type="protein sequence ID" value="KAJ4920662.1"/>
    <property type="molecule type" value="Genomic_DNA"/>
</dbReference>
<dbReference type="Proteomes" id="UP001219934">
    <property type="component" value="Unassembled WGS sequence"/>
</dbReference>
<dbReference type="InterPro" id="IPR036691">
    <property type="entry name" value="Endo/exonu/phosph_ase_sf"/>
</dbReference>
<evidence type="ECO:0000313" key="3">
    <source>
        <dbReference type="EMBL" id="KAJ4920662.1"/>
    </source>
</evidence>
<dbReference type="Gene3D" id="3.60.10.10">
    <property type="entry name" value="Endonuclease/exonuclease/phosphatase"/>
    <property type="match status" value="1"/>
</dbReference>
<dbReference type="InterPro" id="IPR036465">
    <property type="entry name" value="vWFA_dom_sf"/>
</dbReference>
<dbReference type="SUPFAM" id="SSF56219">
    <property type="entry name" value="DNase I-like"/>
    <property type="match status" value="1"/>
</dbReference>